<reference evidence="3" key="1">
    <citation type="submission" date="2015-10" db="EMBL/GenBank/DDBJ databases">
        <title>Description of Candidatus Tenderia electrophaga gen. nov, sp. nov., an Uncultivated Electroautotroph from a Biocathode Enrichment.</title>
        <authorList>
            <person name="Eddie B.J."/>
            <person name="Malanoski A.P."/>
            <person name="Wang Z."/>
            <person name="Hall R.J."/>
            <person name="Oh S.D."/>
            <person name="Heiner C."/>
            <person name="Lin B."/>
            <person name="Strycharz-Glaven S.M."/>
        </authorList>
    </citation>
    <scope>NUCLEOTIDE SEQUENCE [LARGE SCALE GENOMIC DNA]</scope>
    <source>
        <strain evidence="3">NRL1</strain>
    </source>
</reference>
<sequence length="65" mass="6880">MGQGGTDVARRAAALILSDDNFASIAHGMEKGRTAYDKVRKSTCWCLTSCPSGCRQDLNPSMTAG</sequence>
<evidence type="ECO:0000256" key="1">
    <source>
        <dbReference type="ARBA" id="ARBA00004651"/>
    </source>
</evidence>
<dbReference type="Gene3D" id="3.40.50.1000">
    <property type="entry name" value="HAD superfamily/HAD-like"/>
    <property type="match status" value="1"/>
</dbReference>
<name>A0A0S2TFM5_9GAMM</name>
<keyword evidence="2" id="KW-0472">Membrane</keyword>
<evidence type="ECO:0000313" key="4">
    <source>
        <dbReference type="Proteomes" id="UP000055136"/>
    </source>
</evidence>
<dbReference type="EMBL" id="CP013099">
    <property type="protein sequence ID" value="ALP53951.1"/>
    <property type="molecule type" value="Genomic_DNA"/>
</dbReference>
<dbReference type="InterPro" id="IPR023214">
    <property type="entry name" value="HAD_sf"/>
</dbReference>
<evidence type="ECO:0000256" key="2">
    <source>
        <dbReference type="ARBA" id="ARBA00022475"/>
    </source>
</evidence>
<dbReference type="AlphaFoldDB" id="A0A0S2TFM5"/>
<evidence type="ECO:0000313" key="3">
    <source>
        <dbReference type="EMBL" id="ALP53951.1"/>
    </source>
</evidence>
<gene>
    <name evidence="3" type="ORF">Tel_12840</name>
</gene>
<keyword evidence="2" id="KW-1003">Cell membrane</keyword>
<dbReference type="GO" id="GO:0005886">
    <property type="term" value="C:plasma membrane"/>
    <property type="evidence" value="ECO:0007669"/>
    <property type="project" value="UniProtKB-SubCell"/>
</dbReference>
<organism evidence="3 4">
    <name type="scientific">Candidatus Tenderia electrophaga</name>
    <dbReference type="NCBI Taxonomy" id="1748243"/>
    <lineage>
        <taxon>Bacteria</taxon>
        <taxon>Pseudomonadati</taxon>
        <taxon>Pseudomonadota</taxon>
        <taxon>Gammaproteobacteria</taxon>
        <taxon>Candidatus Tenderiales</taxon>
        <taxon>Candidatus Tenderiaceae</taxon>
        <taxon>Candidatus Tenderia</taxon>
    </lineage>
</organism>
<dbReference type="SUPFAM" id="SSF56784">
    <property type="entry name" value="HAD-like"/>
    <property type="match status" value="1"/>
</dbReference>
<comment type="subcellular location">
    <subcellularLocation>
        <location evidence="1">Cell membrane</location>
        <topology evidence="1">Multi-pass membrane protein</topology>
    </subcellularLocation>
</comment>
<dbReference type="KEGG" id="tee:Tel_12840"/>
<proteinExistence type="predicted"/>
<dbReference type="InterPro" id="IPR036412">
    <property type="entry name" value="HAD-like_sf"/>
</dbReference>
<dbReference type="GO" id="GO:1902600">
    <property type="term" value="P:proton transmembrane transport"/>
    <property type="evidence" value="ECO:0007669"/>
    <property type="project" value="TreeGrafter"/>
</dbReference>
<dbReference type="PANTHER" id="PTHR43294">
    <property type="entry name" value="SODIUM/POTASSIUM-TRANSPORTING ATPASE SUBUNIT ALPHA"/>
    <property type="match status" value="1"/>
</dbReference>
<dbReference type="PANTHER" id="PTHR43294:SF21">
    <property type="entry name" value="CATION TRANSPORTING ATPASE"/>
    <property type="match status" value="1"/>
</dbReference>
<dbReference type="InterPro" id="IPR050510">
    <property type="entry name" value="Cation_transp_ATPase_P-type"/>
</dbReference>
<dbReference type="STRING" id="1748243.Tel_12840"/>
<protein>
    <submittedName>
        <fullName evidence="3">Uncharacterized protein</fullName>
    </submittedName>
</protein>
<dbReference type="Proteomes" id="UP000055136">
    <property type="component" value="Chromosome"/>
</dbReference>
<dbReference type="GO" id="GO:0019829">
    <property type="term" value="F:ATPase-coupled monoatomic cation transmembrane transporter activity"/>
    <property type="evidence" value="ECO:0007669"/>
    <property type="project" value="TreeGrafter"/>
</dbReference>
<accession>A0A0S2TFM5</accession>
<keyword evidence="4" id="KW-1185">Reference proteome</keyword>
<dbReference type="Gene3D" id="1.20.1110.10">
    <property type="entry name" value="Calcium-transporting ATPase, transmembrane domain"/>
    <property type="match status" value="1"/>
</dbReference>